<dbReference type="EMBL" id="CP101989">
    <property type="protein sequence ID" value="UUI66008.1"/>
    <property type="molecule type" value="Genomic_DNA"/>
</dbReference>
<proteinExistence type="predicted"/>
<evidence type="ECO:0000313" key="4">
    <source>
        <dbReference type="Proteomes" id="UP001317322"/>
    </source>
</evidence>
<evidence type="ECO:0008006" key="5">
    <source>
        <dbReference type="Google" id="ProtNLM"/>
    </source>
</evidence>
<keyword evidence="2" id="KW-0732">Signal</keyword>
<evidence type="ECO:0000313" key="3">
    <source>
        <dbReference type="EMBL" id="UUI66008.1"/>
    </source>
</evidence>
<gene>
    <name evidence="3" type="ORF">NP075_04565</name>
</gene>
<keyword evidence="4" id="KW-1185">Reference proteome</keyword>
<organism evidence="3 4">
    <name type="scientific">Cellulomonas wangsupingiae</name>
    <dbReference type="NCBI Taxonomy" id="2968085"/>
    <lineage>
        <taxon>Bacteria</taxon>
        <taxon>Bacillati</taxon>
        <taxon>Actinomycetota</taxon>
        <taxon>Actinomycetes</taxon>
        <taxon>Micrococcales</taxon>
        <taxon>Cellulomonadaceae</taxon>
        <taxon>Cellulomonas</taxon>
    </lineage>
</organism>
<name>A0ABY5KC75_9CELL</name>
<dbReference type="InterPro" id="IPR011050">
    <property type="entry name" value="Pectin_lyase_fold/virulence"/>
</dbReference>
<feature type="region of interest" description="Disordered" evidence="1">
    <location>
        <begin position="149"/>
        <end position="233"/>
    </location>
</feature>
<evidence type="ECO:0000256" key="1">
    <source>
        <dbReference type="SAM" id="MobiDB-lite"/>
    </source>
</evidence>
<feature type="chain" id="PRO_5045071373" description="Right handed beta helix domain-containing protein" evidence="2">
    <location>
        <begin position="30"/>
        <end position="489"/>
    </location>
</feature>
<evidence type="ECO:0000256" key="2">
    <source>
        <dbReference type="SAM" id="SignalP"/>
    </source>
</evidence>
<feature type="compositionally biased region" description="Low complexity" evidence="1">
    <location>
        <begin position="164"/>
        <end position="224"/>
    </location>
</feature>
<dbReference type="SUPFAM" id="SSF51126">
    <property type="entry name" value="Pectin lyase-like"/>
    <property type="match status" value="1"/>
</dbReference>
<feature type="signal peptide" evidence="2">
    <location>
        <begin position="1"/>
        <end position="29"/>
    </location>
</feature>
<dbReference type="RefSeq" id="WP_227564125.1">
    <property type="nucleotide sequence ID" value="NZ_CP101989.1"/>
</dbReference>
<dbReference type="Proteomes" id="UP001317322">
    <property type="component" value="Chromosome"/>
</dbReference>
<sequence length="489" mass="50734">MPLRIRITRTALVVLLVAALTVVASALQAQTSAAAPTTWQTVDVRLLDHRVVKPGESVTVSLPVPSSATHAKLVVAGQLSWRPSKVSVCPGSAATSRCTARPALTTPVKKAAFAHVTVDLAGAGRKVTVHNSSASTSVTIRLASWGTAGAGAVPTPTPTPTPTAKPTATATARPTATATPSASASPVPTVAPVASPTPSPTRATPTPSPTVVAAPAASPSTSGQPGPGTTGVPAGTRLKVHEGDLKITQPNTVIDSLEVRGIVWVRAPGVVIKNSLITGRKLDSSLSLVYAGDPGVSVTIEDSELYAKDPTPHVRGIIGSNFTLRRVNMHHVIDHMAITGDNVLVESSWLHDTLYYDNDPYYDGTPTHDDNAQIAIGNNITFRKNTLSGTHNAAIQVTQDRGVVSNLTLDGNWINDGACSVNLAQNKWGPVQGVVIKNNVFTRSQIHSGCAIIADNQTIPQVSLKGNVWSDGKPVSSIQGRETGQKGGS</sequence>
<reference evidence="3 4" key="1">
    <citation type="submission" date="2022-07" db="EMBL/GenBank/DDBJ databases">
        <title>Novel species in genus cellulomonas.</title>
        <authorList>
            <person name="Ye L."/>
        </authorList>
    </citation>
    <scope>NUCLEOTIDE SEQUENCE [LARGE SCALE GENOMIC DNA]</scope>
    <source>
        <strain evidence="4">zg-Y908</strain>
    </source>
</reference>
<accession>A0ABY5KC75</accession>
<protein>
    <recommendedName>
        <fullName evidence="5">Right handed beta helix domain-containing protein</fullName>
    </recommendedName>
</protein>